<dbReference type="InterPro" id="IPR025476">
    <property type="entry name" value="Helitron_helicase-like"/>
</dbReference>
<proteinExistence type="predicted"/>
<evidence type="ECO:0000313" key="2">
    <source>
        <dbReference type="EMBL" id="KZT10008.1"/>
    </source>
</evidence>
<dbReference type="Proteomes" id="UP000076871">
    <property type="component" value="Unassembled WGS sequence"/>
</dbReference>
<dbReference type="STRING" id="1314785.A0A165G951"/>
<sequence>ITINPDDLHDPVAQLFVGEDINMDHFACTAGPGKDQRACNIASDGFAAARFFHYTIQTIIETLFGVEVLPFGRIKQKIGIFGFMNTYFGTVE</sequence>
<dbReference type="InParanoid" id="A0A165G951"/>
<gene>
    <name evidence="2" type="ORF">LAESUDRAFT_626641</name>
</gene>
<feature type="non-terminal residue" evidence="2">
    <location>
        <position position="1"/>
    </location>
</feature>
<dbReference type="OrthoDB" id="2801422at2759"/>
<protein>
    <recommendedName>
        <fullName evidence="1">Helitron helicase-like domain-containing protein</fullName>
    </recommendedName>
</protein>
<dbReference type="RefSeq" id="XP_040767748.1">
    <property type="nucleotide sequence ID" value="XM_040903345.1"/>
</dbReference>
<dbReference type="GeneID" id="63820376"/>
<evidence type="ECO:0000259" key="1">
    <source>
        <dbReference type="Pfam" id="PF14214"/>
    </source>
</evidence>
<feature type="domain" description="Helitron helicase-like" evidence="1">
    <location>
        <begin position="1"/>
        <end position="92"/>
    </location>
</feature>
<keyword evidence="3" id="KW-1185">Reference proteome</keyword>
<evidence type="ECO:0000313" key="3">
    <source>
        <dbReference type="Proteomes" id="UP000076871"/>
    </source>
</evidence>
<name>A0A165G951_9APHY</name>
<dbReference type="AlphaFoldDB" id="A0A165G951"/>
<organism evidence="2 3">
    <name type="scientific">Laetiporus sulphureus 93-53</name>
    <dbReference type="NCBI Taxonomy" id="1314785"/>
    <lineage>
        <taxon>Eukaryota</taxon>
        <taxon>Fungi</taxon>
        <taxon>Dikarya</taxon>
        <taxon>Basidiomycota</taxon>
        <taxon>Agaricomycotina</taxon>
        <taxon>Agaricomycetes</taxon>
        <taxon>Polyporales</taxon>
        <taxon>Laetiporus</taxon>
    </lineage>
</organism>
<feature type="non-terminal residue" evidence="2">
    <location>
        <position position="92"/>
    </location>
</feature>
<accession>A0A165G951</accession>
<dbReference type="Pfam" id="PF14214">
    <property type="entry name" value="Helitron_like_N"/>
    <property type="match status" value="1"/>
</dbReference>
<reference evidence="2 3" key="1">
    <citation type="journal article" date="2016" name="Mol. Biol. Evol.">
        <title>Comparative Genomics of Early-Diverging Mushroom-Forming Fungi Provides Insights into the Origins of Lignocellulose Decay Capabilities.</title>
        <authorList>
            <person name="Nagy L.G."/>
            <person name="Riley R."/>
            <person name="Tritt A."/>
            <person name="Adam C."/>
            <person name="Daum C."/>
            <person name="Floudas D."/>
            <person name="Sun H."/>
            <person name="Yadav J.S."/>
            <person name="Pangilinan J."/>
            <person name="Larsson K.H."/>
            <person name="Matsuura K."/>
            <person name="Barry K."/>
            <person name="Labutti K."/>
            <person name="Kuo R."/>
            <person name="Ohm R.A."/>
            <person name="Bhattacharya S.S."/>
            <person name="Shirouzu T."/>
            <person name="Yoshinaga Y."/>
            <person name="Martin F.M."/>
            <person name="Grigoriev I.V."/>
            <person name="Hibbett D.S."/>
        </authorList>
    </citation>
    <scope>NUCLEOTIDE SEQUENCE [LARGE SCALE GENOMIC DNA]</scope>
    <source>
        <strain evidence="2 3">93-53</strain>
    </source>
</reference>
<dbReference type="EMBL" id="KV427610">
    <property type="protein sequence ID" value="KZT10008.1"/>
    <property type="molecule type" value="Genomic_DNA"/>
</dbReference>